<dbReference type="InterPro" id="IPR036085">
    <property type="entry name" value="PAZ_dom_sf"/>
</dbReference>
<dbReference type="InterPro" id="IPR003165">
    <property type="entry name" value="Piwi"/>
</dbReference>
<comment type="caution">
    <text evidence="3">The sequence shown here is derived from an EMBL/GenBank/DDBJ whole genome shotgun (WGS) entry which is preliminary data.</text>
</comment>
<dbReference type="SUPFAM" id="SSF53098">
    <property type="entry name" value="Ribonuclease H-like"/>
    <property type="match status" value="1"/>
</dbReference>
<dbReference type="PROSITE" id="PS50822">
    <property type="entry name" value="PIWI"/>
    <property type="match status" value="1"/>
</dbReference>
<dbReference type="InterPro" id="IPR036397">
    <property type="entry name" value="RNaseH_sf"/>
</dbReference>
<dbReference type="Pfam" id="PF02171">
    <property type="entry name" value="Piwi"/>
    <property type="match status" value="1"/>
</dbReference>
<evidence type="ECO:0000259" key="2">
    <source>
        <dbReference type="PROSITE" id="PS50822"/>
    </source>
</evidence>
<feature type="region of interest" description="Disordered" evidence="1">
    <location>
        <begin position="1"/>
        <end position="25"/>
    </location>
</feature>
<evidence type="ECO:0000313" key="4">
    <source>
        <dbReference type="Proteomes" id="UP001432027"/>
    </source>
</evidence>
<dbReference type="AlphaFoldDB" id="A0AAV5SJ52"/>
<dbReference type="Gene3D" id="2.170.260.10">
    <property type="entry name" value="paz domain"/>
    <property type="match status" value="1"/>
</dbReference>
<accession>A0AAV5SJ52</accession>
<dbReference type="Gene3D" id="3.30.420.10">
    <property type="entry name" value="Ribonuclease H-like superfamily/Ribonuclease H"/>
    <property type="match status" value="1"/>
</dbReference>
<feature type="compositionally biased region" description="Polar residues" evidence="1">
    <location>
        <begin position="1"/>
        <end position="12"/>
    </location>
</feature>
<proteinExistence type="predicted"/>
<evidence type="ECO:0000256" key="1">
    <source>
        <dbReference type="SAM" id="MobiDB-lite"/>
    </source>
</evidence>
<sequence length="999" mass="115456">MSGRSAGNSGLVSTRGDLIERTRRYRTPPTALSSTTLSYELINAVKRPGHGTRGNSINLLVNWFRIKFDHERMFIFKVSMNEVQQKQNGGRRGQPAKVPAPITHSATISKIFWKTLRDWVRLIVTSNTYYFQKKTTKNFPDLHRFVFDDLEFAFTTDSNSMRGKTLVCEHPDKEGKQVDVHFELFAYFDLNLAGDIDSNPNYHWTSIFLKHMLSQNTRYIPAENGDDREIEVSKRFAHYNGGMFFIPRTPNAPKVIVEPGVESWLGLYASVRRMENFDPVINFGLVNKLFVALNLDLISFYLMIENDSISGRPMRDFGLNSSSCMSPQSASNFNHKLKDIKLKCDCVPGKDKDDVVTGRVERHYRFIELKEDTCADREYMKVGESEEEFRGRDGRIRRRWRTRNVIMAHWYAAQGTQLKYPKLPLCVVKSGKKMDLIPMEVLFTHDQPQKYIKMLSFYARMKMTKLLARPPVQHHRYTNKMITEKLEYNDDPFMKAMKISIDRKMIECEGRVSEPCTVLGKSESDESVKLEVKKETGEFFISRAIETSNKKIRFVVYKLTDAVRWPQVGEFYRELVKKCVTRGFNVPESDHDRPPIRKEETIDRRDYLKLATLMDDDLTKFSRSGKTDDEVLVFLFFTKMIDDLYGEIKYLCDIQHGVVSQVIDEETVRKSCTKSEDEMPSDYKSIYHHLCLKLNAKLGGVNQIVGDDEPEYGRQPGHEKTMFIGIDVIHPSPNSPIRDLSLAAIVASMDKNAAKYDVRIKVNGRCNENVQHFDSHFSHLLEKYYSTNKFFPERVVILRDGVSDSEMVKAASQELNSIQQTWKKCANGEKMPPFTYIIVQKNHKTRFYQRPNQEKGEVANPPMGTVVDKDVVTPHMFDFYMVSHHTLVGTSRPIHYTVVYDDCNSSADVIQELLFRMCFLYARCSKPVSLPSPVYYAHLACERAAFHHQFAVRMGEINEILDKGEEETDQQYATRVEAAAMKIEDKLQVSRKHPGMYFI</sequence>
<dbReference type="SMART" id="SM00950">
    <property type="entry name" value="Piwi"/>
    <property type="match status" value="1"/>
</dbReference>
<evidence type="ECO:0000313" key="3">
    <source>
        <dbReference type="EMBL" id="GMS80190.1"/>
    </source>
</evidence>
<feature type="domain" description="Piwi" evidence="2">
    <location>
        <begin position="632"/>
        <end position="949"/>
    </location>
</feature>
<reference evidence="3" key="1">
    <citation type="submission" date="2023-10" db="EMBL/GenBank/DDBJ databases">
        <title>Genome assembly of Pristionchus species.</title>
        <authorList>
            <person name="Yoshida K."/>
            <person name="Sommer R.J."/>
        </authorList>
    </citation>
    <scope>NUCLEOTIDE SEQUENCE</scope>
    <source>
        <strain evidence="3">RS0144</strain>
    </source>
</reference>
<dbReference type="InterPro" id="IPR012337">
    <property type="entry name" value="RNaseH-like_sf"/>
</dbReference>
<protein>
    <recommendedName>
        <fullName evidence="2">Piwi domain-containing protein</fullName>
    </recommendedName>
</protein>
<dbReference type="EMBL" id="BTSX01000001">
    <property type="protein sequence ID" value="GMS80190.1"/>
    <property type="molecule type" value="Genomic_DNA"/>
</dbReference>
<gene>
    <name evidence="3" type="ORF">PENTCL1PPCAC_2365</name>
</gene>
<keyword evidence="4" id="KW-1185">Reference proteome</keyword>
<dbReference type="Proteomes" id="UP001432027">
    <property type="component" value="Unassembled WGS sequence"/>
</dbReference>
<name>A0AAV5SJ52_9BILA</name>
<dbReference type="GO" id="GO:0003676">
    <property type="term" value="F:nucleic acid binding"/>
    <property type="evidence" value="ECO:0007669"/>
    <property type="project" value="InterPro"/>
</dbReference>
<dbReference type="Gene3D" id="3.40.50.2300">
    <property type="match status" value="1"/>
</dbReference>
<dbReference type="SUPFAM" id="SSF101690">
    <property type="entry name" value="PAZ domain"/>
    <property type="match status" value="1"/>
</dbReference>
<organism evidence="3 4">
    <name type="scientific">Pristionchus entomophagus</name>
    <dbReference type="NCBI Taxonomy" id="358040"/>
    <lineage>
        <taxon>Eukaryota</taxon>
        <taxon>Metazoa</taxon>
        <taxon>Ecdysozoa</taxon>
        <taxon>Nematoda</taxon>
        <taxon>Chromadorea</taxon>
        <taxon>Rhabditida</taxon>
        <taxon>Rhabditina</taxon>
        <taxon>Diplogasteromorpha</taxon>
        <taxon>Diplogasteroidea</taxon>
        <taxon>Neodiplogasteridae</taxon>
        <taxon>Pristionchus</taxon>
    </lineage>
</organism>
<dbReference type="PANTHER" id="PTHR22891">
    <property type="entry name" value="EUKARYOTIC TRANSLATION INITIATION FACTOR 2C"/>
    <property type="match status" value="1"/>
</dbReference>